<dbReference type="AlphaFoldDB" id="H5UUP8"/>
<dbReference type="Proteomes" id="UP000004367">
    <property type="component" value="Unassembled WGS sequence"/>
</dbReference>
<evidence type="ECO:0000313" key="1">
    <source>
        <dbReference type="EMBL" id="GAB49456.1"/>
    </source>
</evidence>
<comment type="caution">
    <text evidence="1">The sequence shown here is derived from an EMBL/GenBank/DDBJ whole genome shotgun (WGS) entry which is preliminary data.</text>
</comment>
<gene>
    <name evidence="1" type="ORF">MOPEL_130_00630</name>
</gene>
<reference evidence="1 2" key="1">
    <citation type="submission" date="2012-02" db="EMBL/GenBank/DDBJ databases">
        <title>Whole genome shotgun sequence of Mobilicoccus pelagius NBRC 104925.</title>
        <authorList>
            <person name="Yoshida Y."/>
            <person name="Hosoyama A."/>
            <person name="Tsuchikane K."/>
            <person name="Katsumata H."/>
            <person name="Yamazaki S."/>
            <person name="Fujita N."/>
        </authorList>
    </citation>
    <scope>NUCLEOTIDE SEQUENCE [LARGE SCALE GENOMIC DNA]</scope>
    <source>
        <strain evidence="1 2">NBRC 104925</strain>
    </source>
</reference>
<organism evidence="1 2">
    <name type="scientific">Mobilicoccus pelagius NBRC 104925</name>
    <dbReference type="NCBI Taxonomy" id="1089455"/>
    <lineage>
        <taxon>Bacteria</taxon>
        <taxon>Bacillati</taxon>
        <taxon>Actinomycetota</taxon>
        <taxon>Actinomycetes</taxon>
        <taxon>Micrococcales</taxon>
        <taxon>Dermatophilaceae</taxon>
        <taxon>Mobilicoccus</taxon>
    </lineage>
</organism>
<dbReference type="EMBL" id="BAFE01000089">
    <property type="protein sequence ID" value="GAB49456.1"/>
    <property type="molecule type" value="Genomic_DNA"/>
</dbReference>
<protein>
    <submittedName>
        <fullName evidence="1">Uncharacterized protein</fullName>
    </submittedName>
</protein>
<evidence type="ECO:0000313" key="2">
    <source>
        <dbReference type="Proteomes" id="UP000004367"/>
    </source>
</evidence>
<sequence>MDELNRLWALLPPTPPVPSTDGEELAADLNSWLAGIISSQRASRDDPALTRLRLDAESTKAPGVPTILDGIRRALADDAAAGRPSMH</sequence>
<name>H5UUP8_9MICO</name>
<keyword evidence="2" id="KW-1185">Reference proteome</keyword>
<dbReference type="RefSeq" id="WP_009483299.1">
    <property type="nucleotide sequence ID" value="NZ_BAFE01000089.1"/>
</dbReference>
<accession>H5UUP8</accession>
<proteinExistence type="predicted"/>